<evidence type="ECO:0000313" key="2">
    <source>
        <dbReference type="Proteomes" id="UP000789702"/>
    </source>
</evidence>
<dbReference type="EMBL" id="CAJVPU010041682">
    <property type="protein sequence ID" value="CAG8742052.1"/>
    <property type="molecule type" value="Genomic_DNA"/>
</dbReference>
<feature type="non-terminal residue" evidence="1">
    <location>
        <position position="1"/>
    </location>
</feature>
<dbReference type="Proteomes" id="UP000789702">
    <property type="component" value="Unassembled WGS sequence"/>
</dbReference>
<proteinExistence type="predicted"/>
<gene>
    <name evidence="1" type="ORF">DHETER_LOCUS14108</name>
</gene>
<organism evidence="1 2">
    <name type="scientific">Dentiscutata heterogama</name>
    <dbReference type="NCBI Taxonomy" id="1316150"/>
    <lineage>
        <taxon>Eukaryota</taxon>
        <taxon>Fungi</taxon>
        <taxon>Fungi incertae sedis</taxon>
        <taxon>Mucoromycota</taxon>
        <taxon>Glomeromycotina</taxon>
        <taxon>Glomeromycetes</taxon>
        <taxon>Diversisporales</taxon>
        <taxon>Gigasporaceae</taxon>
        <taxon>Dentiscutata</taxon>
    </lineage>
</organism>
<accession>A0ACA9Q9Q3</accession>
<protein>
    <submittedName>
        <fullName evidence="1">4074_t:CDS:1</fullName>
    </submittedName>
</protein>
<sequence length="48" mass="5403">IDLELVESEHINTDLKIVELEHLEVEFNGYVVSTDDLSISKVSQLSTT</sequence>
<reference evidence="1" key="1">
    <citation type="submission" date="2021-06" db="EMBL/GenBank/DDBJ databases">
        <authorList>
            <person name="Kallberg Y."/>
            <person name="Tangrot J."/>
            <person name="Rosling A."/>
        </authorList>
    </citation>
    <scope>NUCLEOTIDE SEQUENCE</scope>
    <source>
        <strain evidence="1">IL203A</strain>
    </source>
</reference>
<comment type="caution">
    <text evidence="1">The sequence shown here is derived from an EMBL/GenBank/DDBJ whole genome shotgun (WGS) entry which is preliminary data.</text>
</comment>
<keyword evidence="2" id="KW-1185">Reference proteome</keyword>
<name>A0ACA9Q9Q3_9GLOM</name>
<evidence type="ECO:0000313" key="1">
    <source>
        <dbReference type="EMBL" id="CAG8742052.1"/>
    </source>
</evidence>